<organism evidence="1 2">
    <name type="scientific">Parthenolecanium corni</name>
    <dbReference type="NCBI Taxonomy" id="536013"/>
    <lineage>
        <taxon>Eukaryota</taxon>
        <taxon>Metazoa</taxon>
        <taxon>Ecdysozoa</taxon>
        <taxon>Arthropoda</taxon>
        <taxon>Hexapoda</taxon>
        <taxon>Insecta</taxon>
        <taxon>Pterygota</taxon>
        <taxon>Neoptera</taxon>
        <taxon>Paraneoptera</taxon>
        <taxon>Hemiptera</taxon>
        <taxon>Sternorrhyncha</taxon>
        <taxon>Coccoidea</taxon>
        <taxon>Coccidae</taxon>
        <taxon>Parthenolecanium</taxon>
    </lineage>
</organism>
<sequence length="134" mass="14991">MIVISINGNSETHSDPQEVFLTPKSGPVTSVKILSFPNASVLLSWKPPKVLIDDKLDGYALRVEIEDSSIINEVTVLRIQETMFDKYGDITDDSHVETINGEEKLFDKPRYQLVPGVTYVFFIVPFTPTGPGYE</sequence>
<dbReference type="InterPro" id="IPR003961">
    <property type="entry name" value="FN3_dom"/>
</dbReference>
<name>A0AAN9TL25_9HEMI</name>
<dbReference type="EMBL" id="JBBCAQ010000036">
    <property type="protein sequence ID" value="KAK7576552.1"/>
    <property type="molecule type" value="Genomic_DNA"/>
</dbReference>
<accession>A0AAN9TL25</accession>
<dbReference type="AlphaFoldDB" id="A0AAN9TL25"/>
<proteinExistence type="predicted"/>
<comment type="caution">
    <text evidence="1">The sequence shown here is derived from an EMBL/GenBank/DDBJ whole genome shotgun (WGS) entry which is preliminary data.</text>
</comment>
<dbReference type="CDD" id="cd00063">
    <property type="entry name" value="FN3"/>
    <property type="match status" value="1"/>
</dbReference>
<dbReference type="Gene3D" id="2.60.40.10">
    <property type="entry name" value="Immunoglobulins"/>
    <property type="match status" value="1"/>
</dbReference>
<dbReference type="InterPro" id="IPR013783">
    <property type="entry name" value="Ig-like_fold"/>
</dbReference>
<evidence type="ECO:0000313" key="1">
    <source>
        <dbReference type="EMBL" id="KAK7576552.1"/>
    </source>
</evidence>
<gene>
    <name evidence="1" type="ORF">V9T40_012838</name>
</gene>
<protein>
    <submittedName>
        <fullName evidence="1">Uncharacterized protein</fullName>
    </submittedName>
</protein>
<evidence type="ECO:0000313" key="2">
    <source>
        <dbReference type="Proteomes" id="UP001367676"/>
    </source>
</evidence>
<dbReference type="SUPFAM" id="SSF49265">
    <property type="entry name" value="Fibronectin type III"/>
    <property type="match status" value="1"/>
</dbReference>
<dbReference type="InterPro" id="IPR036116">
    <property type="entry name" value="FN3_sf"/>
</dbReference>
<reference evidence="1 2" key="1">
    <citation type="submission" date="2024-03" db="EMBL/GenBank/DDBJ databases">
        <title>Adaptation during the transition from Ophiocordyceps entomopathogen to insect associate is accompanied by gene loss and intensified selection.</title>
        <authorList>
            <person name="Ward C.M."/>
            <person name="Onetto C.A."/>
            <person name="Borneman A.R."/>
        </authorList>
    </citation>
    <scope>NUCLEOTIDE SEQUENCE [LARGE SCALE GENOMIC DNA]</scope>
    <source>
        <strain evidence="1">AWRI1</strain>
        <tissue evidence="1">Single Adult Female</tissue>
    </source>
</reference>
<keyword evidence="2" id="KW-1185">Reference proteome</keyword>
<dbReference type="Proteomes" id="UP001367676">
    <property type="component" value="Unassembled WGS sequence"/>
</dbReference>